<dbReference type="GO" id="GO:0000981">
    <property type="term" value="F:DNA-binding transcription factor activity, RNA polymerase II-specific"/>
    <property type="evidence" value="ECO:0007669"/>
    <property type="project" value="TreeGrafter"/>
</dbReference>
<dbReference type="Pfam" id="PF00010">
    <property type="entry name" value="HLH"/>
    <property type="match status" value="1"/>
</dbReference>
<dbReference type="AlphaFoldDB" id="G7YHH8"/>
<dbReference type="GO" id="GO:0000977">
    <property type="term" value="F:RNA polymerase II transcription regulatory region sequence-specific DNA binding"/>
    <property type="evidence" value="ECO:0007669"/>
    <property type="project" value="TreeGrafter"/>
</dbReference>
<dbReference type="InterPro" id="IPR036638">
    <property type="entry name" value="HLH_DNA-bd_sf"/>
</dbReference>
<dbReference type="InterPro" id="IPR011598">
    <property type="entry name" value="bHLH_dom"/>
</dbReference>
<dbReference type="GO" id="GO:0046983">
    <property type="term" value="F:protein dimerization activity"/>
    <property type="evidence" value="ECO:0007669"/>
    <property type="project" value="InterPro"/>
</dbReference>
<reference key="2">
    <citation type="submission" date="2011-10" db="EMBL/GenBank/DDBJ databases">
        <title>The genome and transcriptome sequence of Clonorchis sinensis provide insights into the carcinogenic liver fluke.</title>
        <authorList>
            <person name="Wang X."/>
            <person name="Huang Y."/>
            <person name="Chen W."/>
            <person name="Liu H."/>
            <person name="Guo L."/>
            <person name="Chen Y."/>
            <person name="Luo F."/>
            <person name="Zhou W."/>
            <person name="Sun J."/>
            <person name="Mao Q."/>
            <person name="Liang P."/>
            <person name="Zhou C."/>
            <person name="Tian Y."/>
            <person name="Men J."/>
            <person name="Lv X."/>
            <person name="Huang L."/>
            <person name="Zhou J."/>
            <person name="Hu Y."/>
            <person name="Li R."/>
            <person name="Zhang F."/>
            <person name="Lei H."/>
            <person name="Li X."/>
            <person name="Hu X."/>
            <person name="Liang C."/>
            <person name="Xu J."/>
            <person name="Wu Z."/>
            <person name="Yu X."/>
        </authorList>
    </citation>
    <scope>NUCLEOTIDE SEQUENCE</scope>
    <source>
        <strain>Henan</strain>
    </source>
</reference>
<keyword evidence="3" id="KW-1185">Reference proteome</keyword>
<dbReference type="EMBL" id="DF143288">
    <property type="protein sequence ID" value="GAA52411.1"/>
    <property type="molecule type" value="Genomic_DNA"/>
</dbReference>
<dbReference type="Gene3D" id="4.10.280.10">
    <property type="entry name" value="Helix-loop-helix DNA-binding domain"/>
    <property type="match status" value="1"/>
</dbReference>
<dbReference type="SUPFAM" id="SSF47459">
    <property type="entry name" value="HLH, helix-loop-helix DNA-binding domain"/>
    <property type="match status" value="1"/>
</dbReference>
<feature type="domain" description="BHLH" evidence="1">
    <location>
        <begin position="59"/>
        <end position="148"/>
    </location>
</feature>
<dbReference type="GO" id="GO:0032502">
    <property type="term" value="P:developmental process"/>
    <property type="evidence" value="ECO:0007669"/>
    <property type="project" value="TreeGrafter"/>
</dbReference>
<organism evidence="2 3">
    <name type="scientific">Clonorchis sinensis</name>
    <name type="common">Chinese liver fluke</name>
    <dbReference type="NCBI Taxonomy" id="79923"/>
    <lineage>
        <taxon>Eukaryota</taxon>
        <taxon>Metazoa</taxon>
        <taxon>Spiralia</taxon>
        <taxon>Lophotrochozoa</taxon>
        <taxon>Platyhelminthes</taxon>
        <taxon>Trematoda</taxon>
        <taxon>Digenea</taxon>
        <taxon>Opisthorchiida</taxon>
        <taxon>Opisthorchiata</taxon>
        <taxon>Opisthorchiidae</taxon>
        <taxon>Clonorchis</taxon>
    </lineage>
</organism>
<proteinExistence type="predicted"/>
<dbReference type="PANTHER" id="PTHR23349:SF68">
    <property type="entry name" value="FI14601P"/>
    <property type="match status" value="1"/>
</dbReference>
<dbReference type="InterPro" id="IPR050283">
    <property type="entry name" value="E-box_TF_Regulators"/>
</dbReference>
<accession>G7YHH8</accession>
<dbReference type="PANTHER" id="PTHR23349">
    <property type="entry name" value="BASIC HELIX-LOOP-HELIX TRANSCRIPTION FACTOR, TWIST"/>
    <property type="match status" value="1"/>
</dbReference>
<gene>
    <name evidence="2" type="ORF">CLF_108009</name>
</gene>
<sequence>MSFCLSTNISAPLEFLDFPVGRTSSVACFIQEQCTKSFIKQQSTEFGGSNRQRSTTRSHRRYVANIRERRRMKMINTAFDGLRARLPPGWLSETSSRSNSMQQVFSPDSMYEDDLALSDWSEGKSKSPSTGSAKVDILRGAIAYINALHRLLAGVNQNLHRKSRHLALEESHDRITGIEQPILQKHSCELHSACAVLNEDVRRCACISGSARVVCASSRLGIRLIADGQPVVNSQLINSASSTSRASVRSWCEGSLTRTINVCYTSIASLICRPLNSYRSKSQLGDRESVGRVAQLVSFCSGILMGSSIVYVP</sequence>
<dbReference type="SMART" id="SM00353">
    <property type="entry name" value="HLH"/>
    <property type="match status" value="1"/>
</dbReference>
<evidence type="ECO:0000313" key="3">
    <source>
        <dbReference type="Proteomes" id="UP000008909"/>
    </source>
</evidence>
<name>G7YHH8_CLOSI</name>
<reference evidence="2" key="1">
    <citation type="journal article" date="2011" name="Genome Biol.">
        <title>The draft genome of the carcinogenic human liver fluke Clonorchis sinensis.</title>
        <authorList>
            <person name="Wang X."/>
            <person name="Chen W."/>
            <person name="Huang Y."/>
            <person name="Sun J."/>
            <person name="Men J."/>
            <person name="Liu H."/>
            <person name="Luo F."/>
            <person name="Guo L."/>
            <person name="Lv X."/>
            <person name="Deng C."/>
            <person name="Zhou C."/>
            <person name="Fan Y."/>
            <person name="Li X."/>
            <person name="Huang L."/>
            <person name="Hu Y."/>
            <person name="Liang C."/>
            <person name="Hu X."/>
            <person name="Xu J."/>
            <person name="Yu X."/>
        </authorList>
    </citation>
    <scope>NUCLEOTIDE SEQUENCE [LARGE SCALE GENOMIC DNA]</scope>
    <source>
        <strain evidence="2">Henan</strain>
    </source>
</reference>
<evidence type="ECO:0000259" key="1">
    <source>
        <dbReference type="PROSITE" id="PS50888"/>
    </source>
</evidence>
<dbReference type="Proteomes" id="UP000008909">
    <property type="component" value="Unassembled WGS sequence"/>
</dbReference>
<protein>
    <recommendedName>
        <fullName evidence="1">BHLH domain-containing protein</fullName>
    </recommendedName>
</protein>
<dbReference type="PROSITE" id="PS50888">
    <property type="entry name" value="BHLH"/>
    <property type="match status" value="1"/>
</dbReference>
<evidence type="ECO:0000313" key="2">
    <source>
        <dbReference type="EMBL" id="GAA52411.1"/>
    </source>
</evidence>